<organism evidence="3 4">
    <name type="scientific">Yaniella flava</name>
    <dbReference type="NCBI Taxonomy" id="287930"/>
    <lineage>
        <taxon>Bacteria</taxon>
        <taxon>Bacillati</taxon>
        <taxon>Actinomycetota</taxon>
        <taxon>Actinomycetes</taxon>
        <taxon>Micrococcales</taxon>
        <taxon>Micrococcaceae</taxon>
        <taxon>Yaniella</taxon>
    </lineage>
</organism>
<name>A0ABP5G2B5_9MICC</name>
<dbReference type="PANTHER" id="PTHR34580">
    <property type="match status" value="1"/>
</dbReference>
<dbReference type="RefSeq" id="WP_343957344.1">
    <property type="nucleotide sequence ID" value="NZ_BAAAMN010000028.1"/>
</dbReference>
<sequence length="666" mass="73514">MSRSAERIVSLLWLLLEAGAAGRTKSDIFNYLYEHQNTSDTAKQRQFSRDKEALAAIGVPVQWHQNTIADDVYVIDPDRLYLPELSLTDEEILALHQARALWMKTPIEDAIHSALARMTAGQPVSRPMVGAQLATSQTLLTDLVAAARDQTPIRFQYRTVEQDDVVTRRLRPWAVLMAHQHWYVVGWDLDRAGERIFRLSRIESTTITPLPSDALRGQERNSARPAHFDIAEIRQRLRTDQQPTDAYVWLTENTPSSLRVRADIVDSTAGWELAHFTYRDPLKAAASIVALGSQAIVDTRHGTELAELVSDILAIIRDVHAGTSALSVPKLTKVARTRRRAGDKDVISRRLGIVAVVNHHGGALSRQQLRQRFGINETTLTDDLSAMQFWGLPETDFAGGQFELDPTADPVEITNAELLAQPWQLSAPEALGIISGLNAVPTIPGVTKVQEAAAQSLATKLRDAIDMVNPTVDAHDPIVHPDLSLGEDDEVAEVLHQAAQLHRVVDISYFSESSGQISTRAIEPLQLVYASGHGYVRAWCRETNSLRTFRVDRTGTASITDEYFDPTTRPLTSDTIAPAVDATAISVIIHATHRIRDAIGTYHPTATAVAADGSLFAQLAFQTLTPLLGLLAMHPGQVVIVEPQEVRAAIWELTQDAIITHYESTR</sequence>
<evidence type="ECO:0000259" key="2">
    <source>
        <dbReference type="Pfam" id="PF19187"/>
    </source>
</evidence>
<evidence type="ECO:0000259" key="1">
    <source>
        <dbReference type="Pfam" id="PF13280"/>
    </source>
</evidence>
<dbReference type="PANTHER" id="PTHR34580:SF1">
    <property type="entry name" value="PROTEIN PAFC"/>
    <property type="match status" value="1"/>
</dbReference>
<proteinExistence type="predicted"/>
<keyword evidence="4" id="KW-1185">Reference proteome</keyword>
<dbReference type="EMBL" id="BAAAMN010000028">
    <property type="protein sequence ID" value="GAA2036210.1"/>
    <property type="molecule type" value="Genomic_DNA"/>
</dbReference>
<dbReference type="PROSITE" id="PS52050">
    <property type="entry name" value="WYL"/>
    <property type="match status" value="2"/>
</dbReference>
<comment type="caution">
    <text evidence="3">The sequence shown here is derived from an EMBL/GenBank/DDBJ whole genome shotgun (WGS) entry which is preliminary data.</text>
</comment>
<feature type="domain" description="WYL" evidence="1">
    <location>
        <begin position="139"/>
        <end position="206"/>
    </location>
</feature>
<dbReference type="InterPro" id="IPR026881">
    <property type="entry name" value="WYL_dom"/>
</dbReference>
<reference evidence="4" key="1">
    <citation type="journal article" date="2019" name="Int. J. Syst. Evol. Microbiol.">
        <title>The Global Catalogue of Microorganisms (GCM) 10K type strain sequencing project: providing services to taxonomists for standard genome sequencing and annotation.</title>
        <authorList>
            <consortium name="The Broad Institute Genomics Platform"/>
            <consortium name="The Broad Institute Genome Sequencing Center for Infectious Disease"/>
            <person name="Wu L."/>
            <person name="Ma J."/>
        </authorList>
    </citation>
    <scope>NUCLEOTIDE SEQUENCE [LARGE SCALE GENOMIC DNA]</scope>
    <source>
        <strain evidence="4">JCM 13595</strain>
    </source>
</reference>
<evidence type="ECO:0000313" key="4">
    <source>
        <dbReference type="Proteomes" id="UP001501461"/>
    </source>
</evidence>
<feature type="domain" description="PafC HTH" evidence="2">
    <location>
        <begin position="347"/>
        <end position="462"/>
    </location>
</feature>
<dbReference type="InterPro" id="IPR051534">
    <property type="entry name" value="CBASS_pafABC_assoc_protein"/>
</dbReference>
<evidence type="ECO:0000313" key="3">
    <source>
        <dbReference type="EMBL" id="GAA2036210.1"/>
    </source>
</evidence>
<dbReference type="Pfam" id="PF13280">
    <property type="entry name" value="WYL"/>
    <property type="match status" value="2"/>
</dbReference>
<dbReference type="Pfam" id="PF19187">
    <property type="entry name" value="HTH_PafC"/>
    <property type="match status" value="1"/>
</dbReference>
<feature type="domain" description="WYL" evidence="1">
    <location>
        <begin position="491"/>
        <end position="553"/>
    </location>
</feature>
<protein>
    <submittedName>
        <fullName evidence="3">WYL domain-containing protein</fullName>
    </submittedName>
</protein>
<dbReference type="InterPro" id="IPR043839">
    <property type="entry name" value="PafC_HTH"/>
</dbReference>
<dbReference type="Proteomes" id="UP001501461">
    <property type="component" value="Unassembled WGS sequence"/>
</dbReference>
<gene>
    <name evidence="3" type="ORF">GCM10009720_15930</name>
</gene>
<accession>A0ABP5G2B5</accession>